<proteinExistence type="predicted"/>
<dbReference type="NCBIfam" id="TIGR00402">
    <property type="entry name" value="napF"/>
    <property type="match status" value="1"/>
</dbReference>
<keyword evidence="4" id="KW-0408">Iron</keyword>
<dbReference type="PROSITE" id="PS00198">
    <property type="entry name" value="4FE4S_FER_1"/>
    <property type="match status" value="1"/>
</dbReference>
<name>A0ABU7ZF43_9PAST</name>
<dbReference type="Proteomes" id="UP001432017">
    <property type="component" value="Unassembled WGS sequence"/>
</dbReference>
<dbReference type="InterPro" id="IPR017896">
    <property type="entry name" value="4Fe4S_Fe-S-bd"/>
</dbReference>
<evidence type="ECO:0000313" key="8">
    <source>
        <dbReference type="Proteomes" id="UP001432017"/>
    </source>
</evidence>
<sequence length="176" mass="19709">MSNKAMQGKNEQYYEAYLSHNFISRRGLLRSLFHSTPKPERDTTRLAHRPPFAAEESLFLAACTGCGDCVRACPYNLIQIQQQKAVLELDYMSCDLCGQCAMHCSQNALNIAFKKDTELRPHFANDCLVKKNQSCTVCQEKCPQQAISNNLTVNNELCNGCGECKISCFLSAIQLV</sequence>
<keyword evidence="1" id="KW-0004">4Fe-4S</keyword>
<feature type="domain" description="4Fe-4S ferredoxin-type" evidence="6">
    <location>
        <begin position="85"/>
        <end position="114"/>
    </location>
</feature>
<evidence type="ECO:0000256" key="2">
    <source>
        <dbReference type="ARBA" id="ARBA00022723"/>
    </source>
</evidence>
<evidence type="ECO:0000259" key="6">
    <source>
        <dbReference type="PROSITE" id="PS51379"/>
    </source>
</evidence>
<dbReference type="PROSITE" id="PS51379">
    <property type="entry name" value="4FE4S_FER_2"/>
    <property type="match status" value="3"/>
</dbReference>
<dbReference type="InterPro" id="IPR050157">
    <property type="entry name" value="PSI_iron-sulfur_center"/>
</dbReference>
<keyword evidence="5" id="KW-0411">Iron-sulfur</keyword>
<dbReference type="Gene3D" id="3.30.70.20">
    <property type="match status" value="2"/>
</dbReference>
<feature type="domain" description="4Fe-4S ferredoxin-type" evidence="6">
    <location>
        <begin position="54"/>
        <end position="83"/>
    </location>
</feature>
<reference evidence="7" key="1">
    <citation type="submission" date="2023-12" db="EMBL/GenBank/DDBJ databases">
        <title>Mannheima indologenes sp. nov. proposed for Clade V organisms of Mannheimia.</title>
        <authorList>
            <person name="Christensen H."/>
        </authorList>
    </citation>
    <scope>NUCLEOTIDE SEQUENCE</scope>
    <source>
        <strain evidence="7">M14.4</strain>
    </source>
</reference>
<evidence type="ECO:0000256" key="1">
    <source>
        <dbReference type="ARBA" id="ARBA00022485"/>
    </source>
</evidence>
<accession>A0ABU7ZF43</accession>
<dbReference type="RefSeq" id="WP_334254239.1">
    <property type="nucleotide sequence ID" value="NZ_JBAJJM010000009.1"/>
</dbReference>
<keyword evidence="3" id="KW-0677">Repeat</keyword>
<comment type="caution">
    <text evidence="7">The sequence shown here is derived from an EMBL/GenBank/DDBJ whole genome shotgun (WGS) entry which is preliminary data.</text>
</comment>
<feature type="domain" description="4Fe-4S ferredoxin-type" evidence="6">
    <location>
        <begin position="149"/>
        <end position="176"/>
    </location>
</feature>
<evidence type="ECO:0000256" key="3">
    <source>
        <dbReference type="ARBA" id="ARBA00022737"/>
    </source>
</evidence>
<dbReference type="EMBL" id="JBAJJM010000009">
    <property type="protein sequence ID" value="MEG9476076.1"/>
    <property type="molecule type" value="Genomic_DNA"/>
</dbReference>
<keyword evidence="2" id="KW-0479">Metal-binding</keyword>
<evidence type="ECO:0000256" key="4">
    <source>
        <dbReference type="ARBA" id="ARBA00023004"/>
    </source>
</evidence>
<protein>
    <submittedName>
        <fullName evidence="7">Ferredoxin-type protein NapF</fullName>
    </submittedName>
</protein>
<keyword evidence="8" id="KW-1185">Reference proteome</keyword>
<organism evidence="7 8">
    <name type="scientific">Mannheimia indoligenes</name>
    <dbReference type="NCBI Taxonomy" id="3103145"/>
    <lineage>
        <taxon>Bacteria</taxon>
        <taxon>Pseudomonadati</taxon>
        <taxon>Pseudomonadota</taxon>
        <taxon>Gammaproteobacteria</taxon>
        <taxon>Pasteurellales</taxon>
        <taxon>Pasteurellaceae</taxon>
        <taxon>Mannheimia</taxon>
    </lineage>
</organism>
<dbReference type="InterPro" id="IPR017900">
    <property type="entry name" value="4Fe4S_Fe_S_CS"/>
</dbReference>
<dbReference type="PANTHER" id="PTHR24960:SF79">
    <property type="entry name" value="PHOTOSYSTEM I IRON-SULFUR CENTER"/>
    <property type="match status" value="1"/>
</dbReference>
<dbReference type="Pfam" id="PF12838">
    <property type="entry name" value="Fer4_7"/>
    <property type="match status" value="1"/>
</dbReference>
<dbReference type="InterPro" id="IPR004496">
    <property type="entry name" value="NapF"/>
</dbReference>
<evidence type="ECO:0000256" key="5">
    <source>
        <dbReference type="ARBA" id="ARBA00023014"/>
    </source>
</evidence>
<dbReference type="SUPFAM" id="SSF54862">
    <property type="entry name" value="4Fe-4S ferredoxins"/>
    <property type="match status" value="1"/>
</dbReference>
<gene>
    <name evidence="7" type="primary">napF</name>
    <name evidence="7" type="ORF">V6W77_07285</name>
</gene>
<dbReference type="PANTHER" id="PTHR24960">
    <property type="entry name" value="PHOTOSYSTEM I IRON-SULFUR CENTER-RELATED"/>
    <property type="match status" value="1"/>
</dbReference>
<evidence type="ECO:0000313" key="7">
    <source>
        <dbReference type="EMBL" id="MEG9476076.1"/>
    </source>
</evidence>